<accession>A0A8D8WJR2</accession>
<keyword evidence="3 12" id="KW-0808">Transferase</keyword>
<dbReference type="Pfam" id="PF05891">
    <property type="entry name" value="Methyltransf_PK"/>
    <property type="match status" value="1"/>
</dbReference>
<dbReference type="EMBL" id="HBUF01197223">
    <property type="protein sequence ID" value="CAG6660514.1"/>
    <property type="molecule type" value="Transcribed_RNA"/>
</dbReference>
<name>A0A8D8WJR2_9HEMI</name>
<dbReference type="SUPFAM" id="SSF53335">
    <property type="entry name" value="S-adenosyl-L-methionine-dependent methyltransferases"/>
    <property type="match status" value="1"/>
</dbReference>
<dbReference type="GO" id="GO:0032259">
    <property type="term" value="P:methylation"/>
    <property type="evidence" value="ECO:0007669"/>
    <property type="project" value="UniProtKB-KW"/>
</dbReference>
<comment type="similarity">
    <text evidence="1">Belongs to the methyltransferase superfamily. NTM1 family.</text>
</comment>
<keyword evidence="4 11" id="KW-0949">S-adenosyl-L-methionine</keyword>
<evidence type="ECO:0000256" key="11">
    <source>
        <dbReference type="PIRSR" id="PIRSR016958-1"/>
    </source>
</evidence>
<sequence length="236" mass="26959">MLSSESEDTNKDHYEEVSKYYSSIPATIDGMLNGYSDISDLDIQTSKEFLLNLYNKKKLAPGKTRVLDVGAGIGRISKNLLTKHFEKVDLLEQSTTFIEQAKESLKDCPNVDRWYNVGLQDFKPEDFSVKYDVIWIQWVLMFVLDEDIIKFINVCKQILTENGVIVVKDNVASGIKNEFDEEDSSVVRSLSHYCLLFSKANLKCIKSEKVNGLPKPLFKVYMFALKPNKEKESSES</sequence>
<evidence type="ECO:0000256" key="1">
    <source>
        <dbReference type="ARBA" id="ARBA00009059"/>
    </source>
</evidence>
<evidence type="ECO:0000256" key="2">
    <source>
        <dbReference type="ARBA" id="ARBA00022603"/>
    </source>
</evidence>
<reference evidence="12" key="1">
    <citation type="submission" date="2021-05" db="EMBL/GenBank/DDBJ databases">
        <authorList>
            <person name="Alioto T."/>
            <person name="Alioto T."/>
            <person name="Gomez Garrido J."/>
        </authorList>
    </citation>
    <scope>NUCLEOTIDE SEQUENCE</scope>
</reference>
<comment type="catalytic activity">
    <reaction evidence="10">
        <text>N-terminal L-alanyl-L-prolyl-L-lysyl-[protein] + 3 S-adenosyl-L-methionine = N-terminal N,N,N-trimethyl-L-alanyl-L-prolyl-L-lysyl-[protein] + 3 S-adenosyl-L-homocysteine + 3 H(+)</text>
        <dbReference type="Rhea" id="RHEA:54712"/>
        <dbReference type="Rhea" id="RHEA-COMP:13785"/>
        <dbReference type="Rhea" id="RHEA-COMP:13971"/>
        <dbReference type="ChEBI" id="CHEBI:15378"/>
        <dbReference type="ChEBI" id="CHEBI:57856"/>
        <dbReference type="ChEBI" id="CHEBI:59789"/>
        <dbReference type="ChEBI" id="CHEBI:138057"/>
        <dbReference type="ChEBI" id="CHEBI:138315"/>
        <dbReference type="EC" id="2.1.1.244"/>
    </reaction>
</comment>
<evidence type="ECO:0000256" key="3">
    <source>
        <dbReference type="ARBA" id="ARBA00022679"/>
    </source>
</evidence>
<evidence type="ECO:0000313" key="12">
    <source>
        <dbReference type="EMBL" id="CAG6660514.1"/>
    </source>
</evidence>
<dbReference type="AlphaFoldDB" id="A0A8D8WJR2"/>
<proteinExistence type="inferred from homology"/>
<dbReference type="PIRSF" id="PIRSF016958">
    <property type="entry name" value="DUF858_MeTrfase_lik"/>
    <property type="match status" value="1"/>
</dbReference>
<dbReference type="CDD" id="cd02440">
    <property type="entry name" value="AdoMet_MTases"/>
    <property type="match status" value="1"/>
</dbReference>
<dbReference type="FunFam" id="3.40.50.150:FF:000025">
    <property type="entry name" value="N-terminal Xaa-Pro-Lys N-methyltransferase 1"/>
    <property type="match status" value="1"/>
</dbReference>
<feature type="binding site" evidence="11">
    <location>
        <begin position="119"/>
        <end position="120"/>
    </location>
    <ligand>
        <name>S-adenosyl-L-methionine</name>
        <dbReference type="ChEBI" id="CHEBI:59789"/>
    </ligand>
</feature>
<evidence type="ECO:0000256" key="4">
    <source>
        <dbReference type="ARBA" id="ARBA00022691"/>
    </source>
</evidence>
<dbReference type="PANTHER" id="PTHR12753">
    <property type="entry name" value="AD-003 - RELATED"/>
    <property type="match status" value="1"/>
</dbReference>
<comment type="catalytic activity">
    <reaction evidence="8">
        <text>N-terminal L-seryl-L-prolyl-L-lysyl-[protein] + 3 S-adenosyl-L-methionine = N-terminal N,N,N-trimethyl-L-seryl-L-prolyl-L-lysyl-[protein] + 3 S-adenosyl-L-homocysteine + 3 H(+)</text>
        <dbReference type="Rhea" id="RHEA:54724"/>
        <dbReference type="Rhea" id="RHEA-COMP:13789"/>
        <dbReference type="Rhea" id="RHEA-COMP:13973"/>
        <dbReference type="ChEBI" id="CHEBI:15378"/>
        <dbReference type="ChEBI" id="CHEBI:57856"/>
        <dbReference type="ChEBI" id="CHEBI:59789"/>
        <dbReference type="ChEBI" id="CHEBI:138061"/>
        <dbReference type="ChEBI" id="CHEBI:138317"/>
        <dbReference type="EC" id="2.1.1.244"/>
    </reaction>
</comment>
<dbReference type="EC" id="2.1.1.244" evidence="5"/>
<feature type="binding site" evidence="11">
    <location>
        <position position="75"/>
    </location>
    <ligand>
        <name>S-adenosyl-L-methionine</name>
        <dbReference type="ChEBI" id="CHEBI:59789"/>
    </ligand>
</feature>
<evidence type="ECO:0000256" key="5">
    <source>
        <dbReference type="ARBA" id="ARBA00039112"/>
    </source>
</evidence>
<keyword evidence="2 12" id="KW-0489">Methyltransferase</keyword>
<protein>
    <recommendedName>
        <fullName evidence="6">Alpha N-terminal protein methyltransferase 1</fullName>
        <ecNumber evidence="5">2.1.1.244</ecNumber>
    </recommendedName>
    <alternativeName>
        <fullName evidence="7">X-Pro-Lys N-terminal protein methyltransferase 1</fullName>
    </alternativeName>
</protein>
<dbReference type="InterPro" id="IPR008576">
    <property type="entry name" value="MeTrfase_NTM1"/>
</dbReference>
<evidence type="ECO:0000256" key="9">
    <source>
        <dbReference type="ARBA" id="ARBA00047885"/>
    </source>
</evidence>
<feature type="binding site" evidence="11">
    <location>
        <position position="137"/>
    </location>
    <ligand>
        <name>S-adenosyl-L-methionine</name>
        <dbReference type="ChEBI" id="CHEBI:59789"/>
    </ligand>
</feature>
<organism evidence="12">
    <name type="scientific">Cacopsylla melanoneura</name>
    <dbReference type="NCBI Taxonomy" id="428564"/>
    <lineage>
        <taxon>Eukaryota</taxon>
        <taxon>Metazoa</taxon>
        <taxon>Ecdysozoa</taxon>
        <taxon>Arthropoda</taxon>
        <taxon>Hexapoda</taxon>
        <taxon>Insecta</taxon>
        <taxon>Pterygota</taxon>
        <taxon>Neoptera</taxon>
        <taxon>Paraneoptera</taxon>
        <taxon>Hemiptera</taxon>
        <taxon>Sternorrhyncha</taxon>
        <taxon>Psylloidea</taxon>
        <taxon>Psyllidae</taxon>
        <taxon>Psyllinae</taxon>
        <taxon>Cacopsylla</taxon>
    </lineage>
</organism>
<comment type="catalytic activity">
    <reaction evidence="9">
        <text>N-terminal L-prolyl-L-prolyl-L-lysyl-[protein] + 2 S-adenosyl-L-methionine = N-terminal N,N-dimethyl-L-prolyl-L-prolyl-L-lysyl-[protein] + 2 S-adenosyl-L-homocysteine + 2 H(+)</text>
        <dbReference type="Rhea" id="RHEA:54736"/>
        <dbReference type="Rhea" id="RHEA-COMP:13787"/>
        <dbReference type="Rhea" id="RHEA-COMP:13974"/>
        <dbReference type="ChEBI" id="CHEBI:15378"/>
        <dbReference type="ChEBI" id="CHEBI:57856"/>
        <dbReference type="ChEBI" id="CHEBI:59789"/>
        <dbReference type="ChEBI" id="CHEBI:138059"/>
        <dbReference type="ChEBI" id="CHEBI:138318"/>
        <dbReference type="EC" id="2.1.1.244"/>
    </reaction>
</comment>
<dbReference type="PANTHER" id="PTHR12753:SF0">
    <property type="entry name" value="ALPHA N-TERMINAL PROTEIN METHYLTRANSFERASE 1"/>
    <property type="match status" value="1"/>
</dbReference>
<evidence type="ECO:0000256" key="8">
    <source>
        <dbReference type="ARBA" id="ARBA00047306"/>
    </source>
</evidence>
<evidence type="ECO:0000256" key="10">
    <source>
        <dbReference type="ARBA" id="ARBA00048167"/>
    </source>
</evidence>
<dbReference type="GO" id="GO:0005737">
    <property type="term" value="C:cytoplasm"/>
    <property type="evidence" value="ECO:0007669"/>
    <property type="project" value="TreeGrafter"/>
</dbReference>
<evidence type="ECO:0000256" key="6">
    <source>
        <dbReference type="ARBA" id="ARBA00039449"/>
    </source>
</evidence>
<dbReference type="Gene3D" id="3.40.50.150">
    <property type="entry name" value="Vaccinia Virus protein VP39"/>
    <property type="match status" value="1"/>
</dbReference>
<dbReference type="InterPro" id="IPR029063">
    <property type="entry name" value="SAM-dependent_MTases_sf"/>
</dbReference>
<dbReference type="GO" id="GO:0071885">
    <property type="term" value="F:N-terminal protein N-methyltransferase activity"/>
    <property type="evidence" value="ECO:0007669"/>
    <property type="project" value="UniProtKB-EC"/>
</dbReference>
<evidence type="ECO:0000256" key="7">
    <source>
        <dbReference type="ARBA" id="ARBA00043129"/>
    </source>
</evidence>
<feature type="binding site" evidence="11">
    <location>
        <position position="70"/>
    </location>
    <ligand>
        <name>S-adenosyl-L-methionine</name>
        <dbReference type="ChEBI" id="CHEBI:59789"/>
    </ligand>
</feature>